<protein>
    <submittedName>
        <fullName evidence="1">Uncharacterized protein</fullName>
    </submittedName>
</protein>
<proteinExistence type="predicted"/>
<sequence length="195" mass="21404">MTNATATPATLPSIQKSAINAIHASLSATDNERTDLLRDAARLFIDARAHFFTREGEPDWLGRTYAYRTWVREVMSAARVPGDTITSLQAAIRYHSGNILRDRLGDEEIADLGLRKESPKQRSVEKRERTSGTLNLFGAGGEITDPDEIAQLCTLAERALGRVNVANLSAEARKATREALQRLAEKASSLAKVTK</sequence>
<reference evidence="1" key="1">
    <citation type="submission" date="2022-07" db="EMBL/GenBank/DDBJ databases">
        <authorList>
            <person name="Patel Y.B."/>
            <person name="Mathew B.V."/>
            <person name="Medina A."/>
            <person name="Patel V.P."/>
            <person name="Paul R."/>
            <person name="Saji H."/>
            <person name="Syeda A."/>
            <person name="Thomson J."/>
            <person name="Gibb B.P."/>
            <person name="Furlong K.P."/>
            <person name="Rudner A.D."/>
            <person name="Beyer A.R."/>
            <person name="Chong R.A."/>
            <person name="Edgington N.P."/>
            <person name="Freise A.C."/>
            <person name="Garcia Costas A.M."/>
            <person name="Klyczek K.K."/>
            <person name="Swerdlow S.J."/>
            <person name="Garlena R.A."/>
            <person name="Russell D.A."/>
            <person name="Jacobs-Sera D."/>
            <person name="Hatfull G.F."/>
        </authorList>
    </citation>
    <scope>NUCLEOTIDE SEQUENCE</scope>
</reference>
<accession>A0A9E7TVY0</accession>
<evidence type="ECO:0000313" key="2">
    <source>
        <dbReference type="Proteomes" id="UP001059694"/>
    </source>
</evidence>
<organism evidence="1 2">
    <name type="scientific">Arthrobacter phage Janeemi</name>
    <dbReference type="NCBI Taxonomy" id="2927240"/>
    <lineage>
        <taxon>Viruses</taxon>
        <taxon>Duplodnaviria</taxon>
        <taxon>Heunggongvirae</taxon>
        <taxon>Uroviricota</taxon>
        <taxon>Caudoviricetes</taxon>
        <taxon>Casidaviridae</taxon>
        <taxon>Yangvirus</taxon>
        <taxon>Yangvirus janeemi</taxon>
    </lineage>
</organism>
<gene>
    <name evidence="1" type="primary">27</name>
    <name evidence="1" type="ORF">SEA_JANEEMI_27</name>
</gene>
<dbReference type="Proteomes" id="UP001059694">
    <property type="component" value="Segment"/>
</dbReference>
<evidence type="ECO:0000313" key="1">
    <source>
        <dbReference type="EMBL" id="UVK63547.1"/>
    </source>
</evidence>
<dbReference type="EMBL" id="ON970616">
    <property type="protein sequence ID" value="UVK63547.1"/>
    <property type="molecule type" value="Genomic_DNA"/>
</dbReference>
<keyword evidence="2" id="KW-1185">Reference proteome</keyword>
<name>A0A9E7TVY0_9CAUD</name>